<protein>
    <submittedName>
        <fullName evidence="1">Uncharacterized protein</fullName>
    </submittedName>
</protein>
<dbReference type="AlphaFoldDB" id="A0A4C1TUU1"/>
<evidence type="ECO:0000313" key="1">
    <source>
        <dbReference type="EMBL" id="GBP17546.1"/>
    </source>
</evidence>
<proteinExistence type="predicted"/>
<keyword evidence="2" id="KW-1185">Reference proteome</keyword>
<organism evidence="1 2">
    <name type="scientific">Eumeta variegata</name>
    <name type="common">Bagworm moth</name>
    <name type="synonym">Eumeta japonica</name>
    <dbReference type="NCBI Taxonomy" id="151549"/>
    <lineage>
        <taxon>Eukaryota</taxon>
        <taxon>Metazoa</taxon>
        <taxon>Ecdysozoa</taxon>
        <taxon>Arthropoda</taxon>
        <taxon>Hexapoda</taxon>
        <taxon>Insecta</taxon>
        <taxon>Pterygota</taxon>
        <taxon>Neoptera</taxon>
        <taxon>Endopterygota</taxon>
        <taxon>Lepidoptera</taxon>
        <taxon>Glossata</taxon>
        <taxon>Ditrysia</taxon>
        <taxon>Tineoidea</taxon>
        <taxon>Psychidae</taxon>
        <taxon>Oiketicinae</taxon>
        <taxon>Eumeta</taxon>
    </lineage>
</organism>
<dbReference type="Proteomes" id="UP000299102">
    <property type="component" value="Unassembled WGS sequence"/>
</dbReference>
<name>A0A4C1TUU1_EUMVA</name>
<accession>A0A4C1TUU1</accession>
<gene>
    <name evidence="1" type="ORF">EVAR_12257_1</name>
</gene>
<dbReference type="EMBL" id="BGZK01000088">
    <property type="protein sequence ID" value="GBP17546.1"/>
    <property type="molecule type" value="Genomic_DNA"/>
</dbReference>
<evidence type="ECO:0000313" key="2">
    <source>
        <dbReference type="Proteomes" id="UP000299102"/>
    </source>
</evidence>
<comment type="caution">
    <text evidence="1">The sequence shown here is derived from an EMBL/GenBank/DDBJ whole genome shotgun (WGS) entry which is preliminary data.</text>
</comment>
<sequence length="160" mass="18304">MKPKCSFLMTQPRYQFQSSAEAKRPLHLEGYAISWPLPALLENSYSAFLLYFRISCSAPENKKTRNRNFGSGNELVKVNEPPLCRAGEKWNRPVMVSSDILCPDDSLQVSSIVHVTRRQQPRVSSDRVRGFQPHTTHAYGREGEWYAFFTSSSSLEEKKS</sequence>
<reference evidence="1 2" key="1">
    <citation type="journal article" date="2019" name="Commun. Biol.">
        <title>The bagworm genome reveals a unique fibroin gene that provides high tensile strength.</title>
        <authorList>
            <person name="Kono N."/>
            <person name="Nakamura H."/>
            <person name="Ohtoshi R."/>
            <person name="Tomita M."/>
            <person name="Numata K."/>
            <person name="Arakawa K."/>
        </authorList>
    </citation>
    <scope>NUCLEOTIDE SEQUENCE [LARGE SCALE GENOMIC DNA]</scope>
</reference>